<keyword evidence="6 11" id="KW-0732">Signal</keyword>
<dbReference type="AlphaFoldDB" id="A0AAV1D5R7"/>
<dbReference type="InterPro" id="IPR018202">
    <property type="entry name" value="Ser_caboxypep_ser_AS"/>
</dbReference>
<dbReference type="EMBL" id="OX459121">
    <property type="protein sequence ID" value="CAI9102938.1"/>
    <property type="molecule type" value="Genomic_DNA"/>
</dbReference>
<dbReference type="FunFam" id="3.40.50.11320:FF:000001">
    <property type="entry name" value="Carboxypeptidase"/>
    <property type="match status" value="1"/>
</dbReference>
<keyword evidence="4 11" id="KW-0121">Carboxypeptidase</keyword>
<dbReference type="GO" id="GO:0005576">
    <property type="term" value="C:extracellular region"/>
    <property type="evidence" value="ECO:0007669"/>
    <property type="project" value="UniProtKB-SubCell"/>
</dbReference>
<dbReference type="PROSITE" id="PS00560">
    <property type="entry name" value="CARBOXYPEPT_SER_HIS"/>
    <property type="match status" value="1"/>
</dbReference>
<dbReference type="GO" id="GO:0006508">
    <property type="term" value="P:proteolysis"/>
    <property type="evidence" value="ECO:0007669"/>
    <property type="project" value="UniProtKB-KW"/>
</dbReference>
<keyword evidence="7 11" id="KW-0378">Hydrolase</keyword>
<evidence type="ECO:0000256" key="6">
    <source>
        <dbReference type="ARBA" id="ARBA00022729"/>
    </source>
</evidence>
<dbReference type="PANTHER" id="PTHR11802:SF132">
    <property type="entry name" value="SERINE CARBOXYPEPTIDASE-LIKE 36-RELATED"/>
    <property type="match status" value="1"/>
</dbReference>
<organism evidence="12 13">
    <name type="scientific">Oldenlandia corymbosa var. corymbosa</name>
    <dbReference type="NCBI Taxonomy" id="529605"/>
    <lineage>
        <taxon>Eukaryota</taxon>
        <taxon>Viridiplantae</taxon>
        <taxon>Streptophyta</taxon>
        <taxon>Embryophyta</taxon>
        <taxon>Tracheophyta</taxon>
        <taxon>Spermatophyta</taxon>
        <taxon>Magnoliopsida</taxon>
        <taxon>eudicotyledons</taxon>
        <taxon>Gunneridae</taxon>
        <taxon>Pentapetalae</taxon>
        <taxon>asterids</taxon>
        <taxon>lamiids</taxon>
        <taxon>Gentianales</taxon>
        <taxon>Rubiaceae</taxon>
        <taxon>Rubioideae</taxon>
        <taxon>Spermacoceae</taxon>
        <taxon>Hedyotis-Oldenlandia complex</taxon>
        <taxon>Oldenlandia</taxon>
    </lineage>
</organism>
<feature type="signal peptide" evidence="11">
    <location>
        <begin position="1"/>
        <end position="27"/>
    </location>
</feature>
<dbReference type="InterPro" id="IPR001563">
    <property type="entry name" value="Peptidase_S10"/>
</dbReference>
<dbReference type="EC" id="3.4.16.-" evidence="11"/>
<keyword evidence="5 11" id="KW-0645">Protease</keyword>
<keyword evidence="9" id="KW-0325">Glycoprotein</keyword>
<proteinExistence type="inferred from homology"/>
<keyword evidence="13" id="KW-1185">Reference proteome</keyword>
<dbReference type="Gene3D" id="3.40.50.1820">
    <property type="entry name" value="alpha/beta hydrolase"/>
    <property type="match status" value="1"/>
</dbReference>
<dbReference type="Gene3D" id="6.10.250.940">
    <property type="match status" value="1"/>
</dbReference>
<evidence type="ECO:0000256" key="11">
    <source>
        <dbReference type="RuleBase" id="RU361156"/>
    </source>
</evidence>
<dbReference type="SUPFAM" id="SSF53474">
    <property type="entry name" value="alpha/beta-Hydrolases"/>
    <property type="match status" value="1"/>
</dbReference>
<comment type="subcellular location">
    <subcellularLocation>
        <location evidence="1">Secreted</location>
    </subcellularLocation>
</comment>
<evidence type="ECO:0000256" key="2">
    <source>
        <dbReference type="ARBA" id="ARBA00009431"/>
    </source>
</evidence>
<dbReference type="GO" id="GO:0004185">
    <property type="term" value="F:serine-type carboxypeptidase activity"/>
    <property type="evidence" value="ECO:0007669"/>
    <property type="project" value="UniProtKB-UniRule"/>
</dbReference>
<evidence type="ECO:0000256" key="5">
    <source>
        <dbReference type="ARBA" id="ARBA00022670"/>
    </source>
</evidence>
<keyword evidence="3" id="KW-0964">Secreted</keyword>
<evidence type="ECO:0000256" key="3">
    <source>
        <dbReference type="ARBA" id="ARBA00022525"/>
    </source>
</evidence>
<dbReference type="Pfam" id="PF00450">
    <property type="entry name" value="Peptidase_S10"/>
    <property type="match status" value="1"/>
</dbReference>
<dbReference type="PANTHER" id="PTHR11802">
    <property type="entry name" value="SERINE PROTEASE FAMILY S10 SERINE CARBOXYPEPTIDASE"/>
    <property type="match status" value="1"/>
</dbReference>
<evidence type="ECO:0000256" key="1">
    <source>
        <dbReference type="ARBA" id="ARBA00004613"/>
    </source>
</evidence>
<feature type="chain" id="PRO_5043113601" description="Carboxypeptidase" evidence="11">
    <location>
        <begin position="28"/>
        <end position="520"/>
    </location>
</feature>
<dbReference type="InterPro" id="IPR029058">
    <property type="entry name" value="AB_hydrolase_fold"/>
</dbReference>
<reference evidence="12" key="1">
    <citation type="submission" date="2023-03" db="EMBL/GenBank/DDBJ databases">
        <authorList>
            <person name="Julca I."/>
        </authorList>
    </citation>
    <scope>NUCLEOTIDE SEQUENCE</scope>
</reference>
<dbReference type="PRINTS" id="PR00724">
    <property type="entry name" value="CRBOXYPTASEC"/>
</dbReference>
<gene>
    <name evidence="12" type="ORF">OLC1_LOCUS12193</name>
</gene>
<comment type="function">
    <text evidence="10">Probable carboxypeptidase.</text>
</comment>
<evidence type="ECO:0000313" key="12">
    <source>
        <dbReference type="EMBL" id="CAI9102938.1"/>
    </source>
</evidence>
<dbReference type="Proteomes" id="UP001161247">
    <property type="component" value="Chromosome 4"/>
</dbReference>
<dbReference type="FunFam" id="3.40.50.1820:FF:000030">
    <property type="entry name" value="Carboxypeptidase"/>
    <property type="match status" value="1"/>
</dbReference>
<accession>A0AAV1D5R7</accession>
<dbReference type="GO" id="GO:0005773">
    <property type="term" value="C:vacuole"/>
    <property type="evidence" value="ECO:0007669"/>
    <property type="project" value="TreeGrafter"/>
</dbReference>
<evidence type="ECO:0000256" key="10">
    <source>
        <dbReference type="ARBA" id="ARBA00037399"/>
    </source>
</evidence>
<name>A0AAV1D5R7_OLDCO</name>
<evidence type="ECO:0000256" key="4">
    <source>
        <dbReference type="ARBA" id="ARBA00022645"/>
    </source>
</evidence>
<dbReference type="PROSITE" id="PS00131">
    <property type="entry name" value="CARBOXYPEPT_SER_SER"/>
    <property type="match status" value="1"/>
</dbReference>
<evidence type="ECO:0000313" key="13">
    <source>
        <dbReference type="Proteomes" id="UP001161247"/>
    </source>
</evidence>
<protein>
    <recommendedName>
        <fullName evidence="11">Carboxypeptidase</fullName>
        <ecNumber evidence="11">3.4.16.-</ecNumber>
    </recommendedName>
</protein>
<keyword evidence="8" id="KW-1015">Disulfide bond</keyword>
<sequence>MDLTKVLHIFLFSTLLILPFVVHHCDGKGHRQAHTEYLQAKFNPNSRIDTSHFTPPAAPPAFGASLISISDDQKLQAVVLPGQDPAAMRIKDRIAELPGQPPVKFQQYGGYVTVDPVSGREFYYYFTEAQDPQKAKDLPLIVWLNGGPGCSSLGYGAMQELGPFRVGSDGKTLFNNEFAWNKVANVLFLESPAGVGFSYSKQRTDYTIGGDRKTAQDNYIFLINWLERFPEYKGRDFYLAGESYAGHYVPQLARTIAFHNFKAKKTIINLKGIMIGNAAINDETDSIGMYEYWASHALISQETLKEISNNCDFSPNGTLTDKCSTITNQTEKLYDEIDVYSIYAPMCLSVGKLTPTPKPFTIMNFDPCSDTYVTAYMNRPEVQVALHANVTKNIPYAWEPCSNLLENWTDSSASVLLLFTELIEHGVRVWVYSGDVDGRVPVTGTQYSLETMAVPITTPWGPWYLNGEVGGYVQYYQNNLTFATVRGAGHQVPSYRPDRSLELVSRFLTGSPLPPSKKVK</sequence>
<evidence type="ECO:0000256" key="9">
    <source>
        <dbReference type="ARBA" id="ARBA00023180"/>
    </source>
</evidence>
<dbReference type="InterPro" id="IPR033124">
    <property type="entry name" value="Ser_caboxypep_his_AS"/>
</dbReference>
<comment type="similarity">
    <text evidence="2 11">Belongs to the peptidase S10 family.</text>
</comment>
<evidence type="ECO:0000256" key="7">
    <source>
        <dbReference type="ARBA" id="ARBA00022801"/>
    </source>
</evidence>
<evidence type="ECO:0000256" key="8">
    <source>
        <dbReference type="ARBA" id="ARBA00023157"/>
    </source>
</evidence>
<dbReference type="Gene3D" id="3.40.50.11320">
    <property type="match status" value="1"/>
</dbReference>